<proteinExistence type="predicted"/>
<evidence type="ECO:0000256" key="2">
    <source>
        <dbReference type="SAM" id="Phobius"/>
    </source>
</evidence>
<keyword evidence="2" id="KW-0812">Transmembrane</keyword>
<evidence type="ECO:0000256" key="1">
    <source>
        <dbReference type="SAM" id="MobiDB-lite"/>
    </source>
</evidence>
<feature type="transmembrane region" description="Helical" evidence="2">
    <location>
        <begin position="180"/>
        <end position="200"/>
    </location>
</feature>
<sequence>MRGGGAMERHGTWCGGGEEVPRVEAREVGVGDDAGGERAGQRLAAEVVQQQLLVGGAEAEADGQARHGRARPPALHRRPTGSKQDWVSYVCGAACLRDLPWLTDVRQQTASATGFFFGRGGDEEKMDWDPSRLARGYGGEEKKGPSAPPFYRGSGGGVSWTLSIELRPNSTALPVPVSSYSFFFCLSFWIWIGVVLLCSYKAAFF</sequence>
<reference evidence="3" key="3">
    <citation type="submission" date="2021-05" db="UniProtKB">
        <authorList>
            <consortium name="EnsemblPlants"/>
        </authorList>
    </citation>
    <scope>IDENTIFICATION</scope>
    <source>
        <strain evidence="3">cv. B73</strain>
    </source>
</reference>
<keyword evidence="2" id="KW-0472">Membrane</keyword>
<feature type="region of interest" description="Disordered" evidence="1">
    <location>
        <begin position="58"/>
        <end position="81"/>
    </location>
</feature>
<keyword evidence="2" id="KW-1133">Transmembrane helix</keyword>
<protein>
    <submittedName>
        <fullName evidence="3">Uncharacterized protein</fullName>
    </submittedName>
</protein>
<feature type="compositionally biased region" description="Basic residues" evidence="1">
    <location>
        <begin position="66"/>
        <end position="80"/>
    </location>
</feature>
<dbReference type="AlphaFoldDB" id="A0A804N8C9"/>
<dbReference type="EnsemblPlants" id="Zm00001eb142800_T001">
    <property type="protein sequence ID" value="Zm00001eb142800_P001"/>
    <property type="gene ID" value="Zm00001eb142800"/>
</dbReference>
<dbReference type="InParanoid" id="A0A804N8C9"/>
<keyword evidence="4" id="KW-1185">Reference proteome</keyword>
<evidence type="ECO:0000313" key="4">
    <source>
        <dbReference type="Proteomes" id="UP000007305"/>
    </source>
</evidence>
<name>A0A804N8C9_MAIZE</name>
<organism evidence="3 4">
    <name type="scientific">Zea mays</name>
    <name type="common">Maize</name>
    <dbReference type="NCBI Taxonomy" id="4577"/>
    <lineage>
        <taxon>Eukaryota</taxon>
        <taxon>Viridiplantae</taxon>
        <taxon>Streptophyta</taxon>
        <taxon>Embryophyta</taxon>
        <taxon>Tracheophyta</taxon>
        <taxon>Spermatophyta</taxon>
        <taxon>Magnoliopsida</taxon>
        <taxon>Liliopsida</taxon>
        <taxon>Poales</taxon>
        <taxon>Poaceae</taxon>
        <taxon>PACMAD clade</taxon>
        <taxon>Panicoideae</taxon>
        <taxon>Andropogonodae</taxon>
        <taxon>Andropogoneae</taxon>
        <taxon>Tripsacinae</taxon>
        <taxon>Zea</taxon>
    </lineage>
</organism>
<dbReference type="Gramene" id="Zm00001eb142800_T001">
    <property type="protein sequence ID" value="Zm00001eb142800_P001"/>
    <property type="gene ID" value="Zm00001eb142800"/>
</dbReference>
<reference evidence="3" key="2">
    <citation type="submission" date="2019-07" db="EMBL/GenBank/DDBJ databases">
        <authorList>
            <person name="Seetharam A."/>
            <person name="Woodhouse M."/>
            <person name="Cannon E."/>
        </authorList>
    </citation>
    <scope>NUCLEOTIDE SEQUENCE [LARGE SCALE GENOMIC DNA]</scope>
    <source>
        <strain evidence="3">cv. B73</strain>
    </source>
</reference>
<accession>A0A804N8C9</accession>
<dbReference type="Proteomes" id="UP000007305">
    <property type="component" value="Chromosome 3"/>
</dbReference>
<evidence type="ECO:0000313" key="3">
    <source>
        <dbReference type="EnsemblPlants" id="Zm00001eb142800_P001"/>
    </source>
</evidence>
<feature type="region of interest" description="Disordered" evidence="1">
    <location>
        <begin position="1"/>
        <end position="20"/>
    </location>
</feature>
<reference evidence="4" key="1">
    <citation type="submission" date="2015-12" db="EMBL/GenBank/DDBJ databases">
        <title>Update maize B73 reference genome by single molecule sequencing technologies.</title>
        <authorList>
            <consortium name="Maize Genome Sequencing Project"/>
            <person name="Ware D."/>
        </authorList>
    </citation>
    <scope>NUCLEOTIDE SEQUENCE [LARGE SCALE GENOMIC DNA]</scope>
    <source>
        <strain evidence="4">cv. B73</strain>
    </source>
</reference>